<gene>
    <name evidence="1" type="ORF">MNV_480004</name>
</gene>
<accession>A0A284VR80</accession>
<reference evidence="2" key="1">
    <citation type="submission" date="2017-06" db="EMBL/GenBank/DDBJ databases">
        <authorList>
            <person name="Cremers G."/>
        </authorList>
    </citation>
    <scope>NUCLEOTIDE SEQUENCE [LARGE SCALE GENOMIC DNA]</scope>
</reference>
<protein>
    <submittedName>
        <fullName evidence="1">Uncharacterized protein</fullName>
    </submittedName>
</protein>
<proteinExistence type="predicted"/>
<dbReference type="Proteomes" id="UP000218615">
    <property type="component" value="Unassembled WGS sequence"/>
</dbReference>
<dbReference type="EMBL" id="FZMP01000194">
    <property type="protein sequence ID" value="SNQ61709.1"/>
    <property type="molecule type" value="Genomic_DNA"/>
</dbReference>
<keyword evidence="2" id="KW-1185">Reference proteome</keyword>
<dbReference type="AlphaFoldDB" id="A0A284VR80"/>
<sequence length="74" mass="8220">MMRRILWLSGILPMILRCWRCRVWCGCGECASRFEEGRGSGYGRGAWGWGGGGGEVFDGEKGNIKCNATFVLEK</sequence>
<evidence type="ECO:0000313" key="1">
    <source>
        <dbReference type="EMBL" id="SNQ61709.1"/>
    </source>
</evidence>
<name>A0A284VR80_9EURY</name>
<evidence type="ECO:0000313" key="2">
    <source>
        <dbReference type="Proteomes" id="UP000218615"/>
    </source>
</evidence>
<organism evidence="1 2">
    <name type="scientific">Candidatus Methanoperedens nitratireducens</name>
    <dbReference type="NCBI Taxonomy" id="1392998"/>
    <lineage>
        <taxon>Archaea</taxon>
        <taxon>Methanobacteriati</taxon>
        <taxon>Methanobacteriota</taxon>
        <taxon>Stenosarchaea group</taxon>
        <taxon>Methanomicrobia</taxon>
        <taxon>Methanosarcinales</taxon>
        <taxon>ANME-2 cluster</taxon>
        <taxon>Candidatus Methanoperedentaceae</taxon>
        <taxon>Candidatus Methanoperedens</taxon>
    </lineage>
</organism>